<accession>A0AAD6JUT4</accession>
<proteinExistence type="predicted"/>
<evidence type="ECO:0000313" key="3">
    <source>
        <dbReference type="Proteomes" id="UP001162972"/>
    </source>
</evidence>
<reference evidence="2 3" key="1">
    <citation type="journal article" date="2023" name="Int. J. Mol. Sci.">
        <title>De Novo Assembly and Annotation of 11 Diverse Shrub Willow (Salix) Genomes Reveals Novel Gene Organization in Sex-Linked Regions.</title>
        <authorList>
            <person name="Hyden B."/>
            <person name="Feng K."/>
            <person name="Yates T.B."/>
            <person name="Jawdy S."/>
            <person name="Cereghino C."/>
            <person name="Smart L.B."/>
            <person name="Muchero W."/>
        </authorList>
    </citation>
    <scope>NUCLEOTIDE SEQUENCE [LARGE SCALE GENOMIC DNA]</scope>
    <source>
        <tissue evidence="2">Shoot tip</tissue>
    </source>
</reference>
<feature type="region of interest" description="Disordered" evidence="1">
    <location>
        <begin position="56"/>
        <end position="77"/>
    </location>
</feature>
<protein>
    <submittedName>
        <fullName evidence="2">Uncharacterized protein</fullName>
    </submittedName>
</protein>
<evidence type="ECO:0000256" key="1">
    <source>
        <dbReference type="SAM" id="MobiDB-lite"/>
    </source>
</evidence>
<dbReference type="EMBL" id="JAPFFJ010000014">
    <property type="protein sequence ID" value="KAJ6411579.1"/>
    <property type="molecule type" value="Genomic_DNA"/>
</dbReference>
<feature type="region of interest" description="Disordered" evidence="1">
    <location>
        <begin position="176"/>
        <end position="205"/>
    </location>
</feature>
<name>A0AAD6JUT4_9ROSI</name>
<feature type="compositionally biased region" description="Basic and acidic residues" evidence="1">
    <location>
        <begin position="61"/>
        <end position="77"/>
    </location>
</feature>
<organism evidence="2 3">
    <name type="scientific">Salix udensis</name>
    <dbReference type="NCBI Taxonomy" id="889485"/>
    <lineage>
        <taxon>Eukaryota</taxon>
        <taxon>Viridiplantae</taxon>
        <taxon>Streptophyta</taxon>
        <taxon>Embryophyta</taxon>
        <taxon>Tracheophyta</taxon>
        <taxon>Spermatophyta</taxon>
        <taxon>Magnoliopsida</taxon>
        <taxon>eudicotyledons</taxon>
        <taxon>Gunneridae</taxon>
        <taxon>Pentapetalae</taxon>
        <taxon>rosids</taxon>
        <taxon>fabids</taxon>
        <taxon>Malpighiales</taxon>
        <taxon>Salicaceae</taxon>
        <taxon>Saliceae</taxon>
        <taxon>Salix</taxon>
    </lineage>
</organism>
<feature type="compositionally biased region" description="Basic and acidic residues" evidence="1">
    <location>
        <begin position="190"/>
        <end position="199"/>
    </location>
</feature>
<comment type="caution">
    <text evidence="2">The sequence shown here is derived from an EMBL/GenBank/DDBJ whole genome shotgun (WGS) entry which is preliminary data.</text>
</comment>
<keyword evidence="3" id="KW-1185">Reference proteome</keyword>
<sequence length="260" mass="29271">MALAEAELMETAANMGKKRSEELVKHVAELNEAILVSKIASTEAAKVKCLQLSVEAEAEERENQSLKGSDKATKESEDFGLMHTDEYEKYSCQEVEAFQKNEPPAESVKRRSENDGNITISLEEYESLNRKAAKADEFIRREPSNMSITSENTYEIQILKKELGIATVKNGEMRARSEQAVKKLKQSRRSTKEASRTKEEDEGSYSGAPRGIYIKRVLFFHICDCSQRISATGQGSQHENLVLFKTLFASKSHHACIIER</sequence>
<evidence type="ECO:0000313" key="2">
    <source>
        <dbReference type="EMBL" id="KAJ6411579.1"/>
    </source>
</evidence>
<dbReference type="Proteomes" id="UP001162972">
    <property type="component" value="Chromosome 15Z"/>
</dbReference>
<gene>
    <name evidence="2" type="ORF">OIU84_008206</name>
</gene>
<dbReference type="AlphaFoldDB" id="A0AAD6JUT4"/>